<proteinExistence type="predicted"/>
<keyword evidence="2" id="KW-0378">Hydrolase</keyword>
<dbReference type="AlphaFoldDB" id="A0A243WFI1"/>
<dbReference type="InterPro" id="IPR003778">
    <property type="entry name" value="CT_A_B"/>
</dbReference>
<evidence type="ECO:0000313" key="6">
    <source>
        <dbReference type="Proteomes" id="UP000194873"/>
    </source>
</evidence>
<dbReference type="Gene3D" id="2.40.100.10">
    <property type="entry name" value="Cyclophilin-like"/>
    <property type="match status" value="1"/>
</dbReference>
<dbReference type="RefSeq" id="WP_086594286.1">
    <property type="nucleotide sequence ID" value="NZ_MTSE01000005.1"/>
</dbReference>
<reference evidence="5 6" key="1">
    <citation type="submission" date="2017-01" db="EMBL/GenBank/DDBJ databases">
        <title>A new Hymenobacter.</title>
        <authorList>
            <person name="Liang Y."/>
            <person name="Feng F."/>
        </authorList>
    </citation>
    <scope>NUCLEOTIDE SEQUENCE [LARGE SCALE GENOMIC DNA]</scope>
    <source>
        <strain evidence="5">MIMBbqt21</strain>
    </source>
</reference>
<protein>
    <submittedName>
        <fullName evidence="5">KipI antagonist</fullName>
    </submittedName>
</protein>
<dbReference type="GO" id="GO:0005524">
    <property type="term" value="F:ATP binding"/>
    <property type="evidence" value="ECO:0007669"/>
    <property type="project" value="UniProtKB-KW"/>
</dbReference>
<evidence type="ECO:0000256" key="3">
    <source>
        <dbReference type="ARBA" id="ARBA00022840"/>
    </source>
</evidence>
<comment type="caution">
    <text evidence="5">The sequence shown here is derived from an EMBL/GenBank/DDBJ whole genome shotgun (WGS) entry which is preliminary data.</text>
</comment>
<accession>A0A243WFI1</accession>
<dbReference type="SMART" id="SM00797">
    <property type="entry name" value="AHS2"/>
    <property type="match status" value="1"/>
</dbReference>
<dbReference type="Proteomes" id="UP000194873">
    <property type="component" value="Unassembled WGS sequence"/>
</dbReference>
<dbReference type="OrthoDB" id="9782422at2"/>
<keyword evidence="3" id="KW-0067">ATP-binding</keyword>
<organism evidence="5 6">
    <name type="scientific">Hymenobacter crusticola</name>
    <dbReference type="NCBI Taxonomy" id="1770526"/>
    <lineage>
        <taxon>Bacteria</taxon>
        <taxon>Pseudomonadati</taxon>
        <taxon>Bacteroidota</taxon>
        <taxon>Cytophagia</taxon>
        <taxon>Cytophagales</taxon>
        <taxon>Hymenobacteraceae</taxon>
        <taxon>Hymenobacter</taxon>
    </lineage>
</organism>
<dbReference type="Pfam" id="PF02626">
    <property type="entry name" value="CT_A_B"/>
    <property type="match status" value="1"/>
</dbReference>
<dbReference type="GO" id="GO:0016787">
    <property type="term" value="F:hydrolase activity"/>
    <property type="evidence" value="ECO:0007669"/>
    <property type="project" value="UniProtKB-KW"/>
</dbReference>
<keyword evidence="6" id="KW-1185">Reference proteome</keyword>
<evidence type="ECO:0000256" key="2">
    <source>
        <dbReference type="ARBA" id="ARBA00022801"/>
    </source>
</evidence>
<dbReference type="NCBIfam" id="TIGR00724">
    <property type="entry name" value="urea_amlyse_rel"/>
    <property type="match status" value="1"/>
</dbReference>
<dbReference type="SUPFAM" id="SSF50891">
    <property type="entry name" value="Cyclophilin-like"/>
    <property type="match status" value="1"/>
</dbReference>
<dbReference type="PANTHER" id="PTHR43309:SF5">
    <property type="entry name" value="5-OXOPROLINASE SUBUNIT C"/>
    <property type="match status" value="1"/>
</dbReference>
<evidence type="ECO:0000259" key="4">
    <source>
        <dbReference type="SMART" id="SM00797"/>
    </source>
</evidence>
<dbReference type="PANTHER" id="PTHR43309">
    <property type="entry name" value="5-OXOPROLINASE SUBUNIT C"/>
    <property type="match status" value="1"/>
</dbReference>
<dbReference type="EMBL" id="MTSE01000005">
    <property type="protein sequence ID" value="OUJ73681.1"/>
    <property type="molecule type" value="Genomic_DNA"/>
</dbReference>
<dbReference type="InterPro" id="IPR029000">
    <property type="entry name" value="Cyclophilin-like_dom_sf"/>
</dbReference>
<feature type="domain" description="Carboxyltransferase" evidence="4">
    <location>
        <begin position="24"/>
        <end position="321"/>
    </location>
</feature>
<evidence type="ECO:0000256" key="1">
    <source>
        <dbReference type="ARBA" id="ARBA00022741"/>
    </source>
</evidence>
<name>A0A243WFI1_9BACT</name>
<gene>
    <name evidence="5" type="ORF">BXP70_11875</name>
</gene>
<keyword evidence="1" id="KW-0547">Nucleotide-binding</keyword>
<evidence type="ECO:0000313" key="5">
    <source>
        <dbReference type="EMBL" id="OUJ73681.1"/>
    </source>
</evidence>
<dbReference type="InterPro" id="IPR052708">
    <property type="entry name" value="PxpC"/>
</dbReference>
<sequence length="336" mass="36794">MSLSIISPGLLTTIQDLGRRGYRKEGVPTSGAMDTVALRVANLLVGNAESTAGIEITFLGPKIRFETDHLLALTGADLRPTLNGEAVKMNRPIAVRKGSVLAFSGLRIGSRAYLALSGGLATPLVLGSQATYLRASIGGLGGRAFKTGDVVPVAGMTEWGRQIWQALLATHPGRAWAQAAWTPDPRLYPTPHDTPHVRAIRGQEYDLFSEQSQRDFWQQEFIVTSDSDRMGYRLQGPMLVQREPSEVLSSAVAFGTIQVPNEGHPIALLADHQTTGGYPRIAQVIAADFSCLAQVPLGRKIRFREISLSEAQDLYFRQEQRMTEIKQALQFKLHHL</sequence>